<reference evidence="7" key="1">
    <citation type="submission" date="2023-03" db="EMBL/GenBank/DDBJ databases">
        <title>Chromosome-level genomes of two armyworms, Mythimna separata and Mythimna loreyi, provide insights into the biosynthesis and reception of sex pheromones.</title>
        <authorList>
            <person name="Zhao H."/>
        </authorList>
    </citation>
    <scope>NUCLEOTIDE SEQUENCE</scope>
    <source>
        <strain evidence="7">BeijingLab</strain>
        <tissue evidence="7">Pupa</tissue>
    </source>
</reference>
<evidence type="ECO:0000256" key="5">
    <source>
        <dbReference type="PIRSR" id="PIRSR000137-2"/>
    </source>
</evidence>
<evidence type="ECO:0000313" key="8">
    <source>
        <dbReference type="Proteomes" id="UP001231518"/>
    </source>
</evidence>
<dbReference type="Pfam" id="PF05199">
    <property type="entry name" value="GMC_oxred_C"/>
    <property type="match status" value="1"/>
</dbReference>
<dbReference type="InterPro" id="IPR000172">
    <property type="entry name" value="GMC_OxRdtase_N"/>
</dbReference>
<dbReference type="InterPro" id="IPR036188">
    <property type="entry name" value="FAD/NAD-bd_sf"/>
</dbReference>
<dbReference type="SUPFAM" id="SSF54373">
    <property type="entry name" value="FAD-linked reductases, C-terminal domain"/>
    <property type="match status" value="1"/>
</dbReference>
<sequence>MSWACDPSMTSMIVDSYQAAGPLFVQTLQSIFAAQCALVGDHIWPDDATNAVLQDPNYDFIVVGAGSAGAVVANRLSEVPDWKVLLVEAGGNPTLTTEIPQVFYNSLKTSIDWGYSTQPQNACRSYKTKGCYWPRGKVLGGCSSINGMFYVRANKADYDEWAADGNYGWSYDEVLPYFMKSENFTGEYTDERKKYHNQDGPLHIIEPNDPNVFEQIIIKAGVELGMTQSTDINGDSQIGILATHSNIKDSVRHSTARAFLAPVKDRKNLHVIKNGLVTKVLFNPGTKTVKGVQIHKDGKDIIVNAKKEVVVSAGAINSPQLLLLSGIGPKKHLQDMNIEIVADLPVGENLQDHVFVPLFYKMPGDADLTSVKNIAAAFAEYFLNGTGVLKGTHPHRVISFMNTLDPSSSIPDMEQHYMVVPPGVSGMLDFLEKHNLGDEVYQEFLKMNKDNFVILVYNVLLHPKSKGKIILNSKNPLEHPLIYANYFEESEDLKTVIRAMKQHSLKLGSTKAFKEAGFKLHWLDIEACKGFEEESDEHLECVSREVTFSLYHPTSTAKMGPKSDKEAVVDPELKVHGVERLRVIDASIMPFVVRGNTNAPTIMIGEKGADLIKKTWLNKHSEL</sequence>
<dbReference type="InterPro" id="IPR012132">
    <property type="entry name" value="GMC_OxRdtase"/>
</dbReference>
<evidence type="ECO:0000259" key="6">
    <source>
        <dbReference type="PROSITE" id="PS00624"/>
    </source>
</evidence>
<evidence type="ECO:0000313" key="7">
    <source>
        <dbReference type="EMBL" id="KAJ8711354.1"/>
    </source>
</evidence>
<proteinExistence type="inferred from homology"/>
<name>A0AAD7YCZ4_MYTSE</name>
<dbReference type="GO" id="GO:0016614">
    <property type="term" value="F:oxidoreductase activity, acting on CH-OH group of donors"/>
    <property type="evidence" value="ECO:0007669"/>
    <property type="project" value="InterPro"/>
</dbReference>
<evidence type="ECO:0000256" key="4">
    <source>
        <dbReference type="ARBA" id="ARBA00022827"/>
    </source>
</evidence>
<dbReference type="PIRSF" id="PIRSF000137">
    <property type="entry name" value="Alcohol_oxidase"/>
    <property type="match status" value="1"/>
</dbReference>
<comment type="cofactor">
    <cofactor evidence="1 5">
        <name>FAD</name>
        <dbReference type="ChEBI" id="CHEBI:57692"/>
    </cofactor>
</comment>
<dbReference type="Pfam" id="PF00732">
    <property type="entry name" value="GMC_oxred_N"/>
    <property type="match status" value="1"/>
</dbReference>
<evidence type="ECO:0000256" key="1">
    <source>
        <dbReference type="ARBA" id="ARBA00001974"/>
    </source>
</evidence>
<comment type="similarity">
    <text evidence="2">Belongs to the GMC oxidoreductase family.</text>
</comment>
<gene>
    <name evidence="7" type="ORF">PYW07_008596</name>
</gene>
<dbReference type="PANTHER" id="PTHR11552:SF147">
    <property type="entry name" value="CHOLINE DEHYDROGENASE, MITOCHONDRIAL"/>
    <property type="match status" value="1"/>
</dbReference>
<dbReference type="PROSITE" id="PS00624">
    <property type="entry name" value="GMC_OXRED_2"/>
    <property type="match status" value="1"/>
</dbReference>
<feature type="binding site" evidence="5">
    <location>
        <position position="277"/>
    </location>
    <ligand>
        <name>FAD</name>
        <dbReference type="ChEBI" id="CHEBI:57692"/>
    </ligand>
</feature>
<dbReference type="EMBL" id="JARGEI010000022">
    <property type="protein sequence ID" value="KAJ8711354.1"/>
    <property type="molecule type" value="Genomic_DNA"/>
</dbReference>
<evidence type="ECO:0000256" key="3">
    <source>
        <dbReference type="ARBA" id="ARBA00022630"/>
    </source>
</evidence>
<dbReference type="AlphaFoldDB" id="A0AAD7YCZ4"/>
<comment type="caution">
    <text evidence="7">The sequence shown here is derived from an EMBL/GenBank/DDBJ whole genome shotgun (WGS) entry which is preliminary data.</text>
</comment>
<dbReference type="Gene3D" id="3.30.560.10">
    <property type="entry name" value="Glucose Oxidase, domain 3"/>
    <property type="match status" value="1"/>
</dbReference>
<dbReference type="GO" id="GO:0050660">
    <property type="term" value="F:flavin adenine dinucleotide binding"/>
    <property type="evidence" value="ECO:0007669"/>
    <property type="project" value="InterPro"/>
</dbReference>
<dbReference type="PANTHER" id="PTHR11552">
    <property type="entry name" value="GLUCOSE-METHANOL-CHOLINE GMC OXIDOREDUCTASE"/>
    <property type="match status" value="1"/>
</dbReference>
<accession>A0AAD7YCZ4</accession>
<feature type="binding site" evidence="5">
    <location>
        <position position="138"/>
    </location>
    <ligand>
        <name>FAD</name>
        <dbReference type="ChEBI" id="CHEBI:57692"/>
    </ligand>
</feature>
<dbReference type="SUPFAM" id="SSF51905">
    <property type="entry name" value="FAD/NAD(P)-binding domain"/>
    <property type="match status" value="1"/>
</dbReference>
<evidence type="ECO:0000256" key="2">
    <source>
        <dbReference type="ARBA" id="ARBA00010790"/>
    </source>
</evidence>
<feature type="domain" description="Glucose-methanol-choline oxidoreductase N-terminal" evidence="6">
    <location>
        <begin position="314"/>
        <end position="328"/>
    </location>
</feature>
<organism evidence="7 8">
    <name type="scientific">Mythimna separata</name>
    <name type="common">Oriental armyworm</name>
    <name type="synonym">Pseudaletia separata</name>
    <dbReference type="NCBI Taxonomy" id="271217"/>
    <lineage>
        <taxon>Eukaryota</taxon>
        <taxon>Metazoa</taxon>
        <taxon>Ecdysozoa</taxon>
        <taxon>Arthropoda</taxon>
        <taxon>Hexapoda</taxon>
        <taxon>Insecta</taxon>
        <taxon>Pterygota</taxon>
        <taxon>Neoptera</taxon>
        <taxon>Endopterygota</taxon>
        <taxon>Lepidoptera</taxon>
        <taxon>Glossata</taxon>
        <taxon>Ditrysia</taxon>
        <taxon>Noctuoidea</taxon>
        <taxon>Noctuidae</taxon>
        <taxon>Noctuinae</taxon>
        <taxon>Hadenini</taxon>
        <taxon>Mythimna</taxon>
    </lineage>
</organism>
<dbReference type="InterPro" id="IPR007867">
    <property type="entry name" value="GMC_OxRtase_C"/>
</dbReference>
<keyword evidence="8" id="KW-1185">Reference proteome</keyword>
<dbReference type="Proteomes" id="UP001231518">
    <property type="component" value="Chromosome 21"/>
</dbReference>
<dbReference type="Gene3D" id="3.50.50.60">
    <property type="entry name" value="FAD/NAD(P)-binding domain"/>
    <property type="match status" value="1"/>
</dbReference>
<keyword evidence="3" id="KW-0285">Flavoprotein</keyword>
<protein>
    <recommendedName>
        <fullName evidence="6">Glucose-methanol-choline oxidoreductase N-terminal domain-containing protein</fullName>
    </recommendedName>
</protein>
<keyword evidence="4 5" id="KW-0274">FAD</keyword>